<evidence type="ECO:0000313" key="6">
    <source>
        <dbReference type="EMBL" id="ACL67184.1"/>
    </source>
</evidence>
<dbReference type="Pfam" id="PF00753">
    <property type="entry name" value="Lactamase_B"/>
    <property type="match status" value="1"/>
</dbReference>
<keyword evidence="3" id="KW-0378">Hydrolase</keyword>
<evidence type="ECO:0000256" key="1">
    <source>
        <dbReference type="ARBA" id="ARBA00007749"/>
    </source>
</evidence>
<dbReference type="PANTHER" id="PTHR42978:SF6">
    <property type="entry name" value="QUORUM-QUENCHING LACTONASE YTNP-RELATED"/>
    <property type="match status" value="1"/>
</dbReference>
<dbReference type="InterPro" id="IPR001279">
    <property type="entry name" value="Metallo-B-lactamas"/>
</dbReference>
<dbReference type="EMBL" id="CP001359">
    <property type="protein sequence ID" value="ACL67184.1"/>
    <property type="molecule type" value="Genomic_DNA"/>
</dbReference>
<feature type="domain" description="Metallo-beta-lactamase" evidence="5">
    <location>
        <begin position="47"/>
        <end position="260"/>
    </location>
</feature>
<gene>
    <name evidence="6" type="ordered locus">A2cp1_3861</name>
</gene>
<dbReference type="RefSeq" id="WP_015934925.1">
    <property type="nucleotide sequence ID" value="NC_011891.1"/>
</dbReference>
<evidence type="ECO:0000256" key="3">
    <source>
        <dbReference type="ARBA" id="ARBA00022801"/>
    </source>
</evidence>
<keyword evidence="4" id="KW-0862">Zinc</keyword>
<protein>
    <submittedName>
        <fullName evidence="6">Beta-lactamase domain protein</fullName>
    </submittedName>
</protein>
<keyword evidence="2" id="KW-0479">Metal-binding</keyword>
<evidence type="ECO:0000313" key="7">
    <source>
        <dbReference type="Proteomes" id="UP000007089"/>
    </source>
</evidence>
<comment type="similarity">
    <text evidence="1">Belongs to the metallo-beta-lactamase superfamily.</text>
</comment>
<dbReference type="GO" id="GO:0046872">
    <property type="term" value="F:metal ion binding"/>
    <property type="evidence" value="ECO:0007669"/>
    <property type="project" value="UniProtKB-KW"/>
</dbReference>
<dbReference type="CDD" id="cd16281">
    <property type="entry name" value="metallo-hydrolase-like_MBL-fold"/>
    <property type="match status" value="1"/>
</dbReference>
<evidence type="ECO:0000259" key="5">
    <source>
        <dbReference type="SMART" id="SM00849"/>
    </source>
</evidence>
<dbReference type="KEGG" id="acp:A2cp1_3861"/>
<proteinExistence type="inferred from homology"/>
<accession>B8J7K4</accession>
<dbReference type="InterPro" id="IPR036866">
    <property type="entry name" value="RibonucZ/Hydroxyglut_hydro"/>
</dbReference>
<dbReference type="Proteomes" id="UP000007089">
    <property type="component" value="Chromosome"/>
</dbReference>
<dbReference type="AlphaFoldDB" id="B8J7K4"/>
<keyword evidence="7" id="KW-1185">Reference proteome</keyword>
<dbReference type="InterPro" id="IPR051013">
    <property type="entry name" value="MBL_superfamily_lactonases"/>
</dbReference>
<dbReference type="SMART" id="SM00849">
    <property type="entry name" value="Lactamase_B"/>
    <property type="match status" value="1"/>
</dbReference>
<dbReference type="Gene3D" id="3.60.15.10">
    <property type="entry name" value="Ribonuclease Z/Hydroxyacylglutathione hydrolase-like"/>
    <property type="match status" value="1"/>
</dbReference>
<dbReference type="HOGENOM" id="CLU_056519_2_0_7"/>
<sequence length="284" mass="31196">MRVGRYEIASLVDARYAVDGGALFGVVPRPLWERQLAPDARHRVPLVSRCLVAVDRGAGRVVLVDVGLGDRWDARRLERHAVDRAGAGLDAGLARLGLARGDVTDVLLTHLHLDHAGGLVRLDAGGAPRLAFPRAVHHLQRRAWHWAHSPSEKDARGFLPEDFEPLERSEQLHLVEGELQLFPGLDLVVSEGHTAGLQLPRFEGDDGSHLVFAGDLIPTHLHLRPAWISAWDVQPLLSLEEKRVLMAEALEDDGVVVFGHDAQMAACRLQEADGLPAFRESVEL</sequence>
<organism evidence="6 7">
    <name type="scientific">Anaeromyxobacter dehalogenans (strain ATCC BAA-258 / DSM 21875 / 2CP-1)</name>
    <dbReference type="NCBI Taxonomy" id="455488"/>
    <lineage>
        <taxon>Bacteria</taxon>
        <taxon>Pseudomonadati</taxon>
        <taxon>Myxococcota</taxon>
        <taxon>Myxococcia</taxon>
        <taxon>Myxococcales</taxon>
        <taxon>Cystobacterineae</taxon>
        <taxon>Anaeromyxobacteraceae</taxon>
        <taxon>Anaeromyxobacter</taxon>
    </lineage>
</organism>
<evidence type="ECO:0000256" key="4">
    <source>
        <dbReference type="ARBA" id="ARBA00022833"/>
    </source>
</evidence>
<reference evidence="6" key="1">
    <citation type="submission" date="2009-01" db="EMBL/GenBank/DDBJ databases">
        <title>Complete sequence of Anaeromyxobacter dehalogenans 2CP-1.</title>
        <authorList>
            <consortium name="US DOE Joint Genome Institute"/>
            <person name="Lucas S."/>
            <person name="Copeland A."/>
            <person name="Lapidus A."/>
            <person name="Glavina del Rio T."/>
            <person name="Dalin E."/>
            <person name="Tice H."/>
            <person name="Bruce D."/>
            <person name="Goodwin L."/>
            <person name="Pitluck S."/>
            <person name="Saunders E."/>
            <person name="Brettin T."/>
            <person name="Detter J.C."/>
            <person name="Han C."/>
            <person name="Larimer F."/>
            <person name="Land M."/>
            <person name="Hauser L."/>
            <person name="Kyrpides N."/>
            <person name="Ovchinnikova G."/>
            <person name="Beliaev A.S."/>
            <person name="Richardson P."/>
        </authorList>
    </citation>
    <scope>NUCLEOTIDE SEQUENCE</scope>
    <source>
        <strain evidence="6">2CP-1</strain>
    </source>
</reference>
<dbReference type="PANTHER" id="PTHR42978">
    <property type="entry name" value="QUORUM-QUENCHING LACTONASE YTNP-RELATED-RELATED"/>
    <property type="match status" value="1"/>
</dbReference>
<name>B8J7K4_ANAD2</name>
<dbReference type="GO" id="GO:0016787">
    <property type="term" value="F:hydrolase activity"/>
    <property type="evidence" value="ECO:0007669"/>
    <property type="project" value="UniProtKB-KW"/>
</dbReference>
<dbReference type="SUPFAM" id="SSF56281">
    <property type="entry name" value="Metallo-hydrolase/oxidoreductase"/>
    <property type="match status" value="1"/>
</dbReference>
<evidence type="ECO:0000256" key="2">
    <source>
        <dbReference type="ARBA" id="ARBA00022723"/>
    </source>
</evidence>